<evidence type="ECO:0000256" key="2">
    <source>
        <dbReference type="SAM" id="Phobius"/>
    </source>
</evidence>
<keyword evidence="2" id="KW-1133">Transmembrane helix</keyword>
<reference evidence="3" key="2">
    <citation type="submission" date="2014-03" db="EMBL/GenBank/DDBJ databases">
        <authorList>
            <person name="Urmite Genomes"/>
        </authorList>
    </citation>
    <scope>NUCLEOTIDE SEQUENCE</scope>
    <source>
        <strain evidence="3">DSM 44829</strain>
    </source>
</reference>
<dbReference type="Proteomes" id="UP000028870">
    <property type="component" value="Unassembled WGS sequence"/>
</dbReference>
<organism evidence="3 4">
    <name type="scientific">Mycolicibacterium cosmeticum</name>
    <dbReference type="NCBI Taxonomy" id="258533"/>
    <lineage>
        <taxon>Bacteria</taxon>
        <taxon>Bacillati</taxon>
        <taxon>Actinomycetota</taxon>
        <taxon>Actinomycetes</taxon>
        <taxon>Mycobacteriales</taxon>
        <taxon>Mycobacteriaceae</taxon>
        <taxon>Mycolicibacterium</taxon>
    </lineage>
</organism>
<feature type="transmembrane region" description="Helical" evidence="2">
    <location>
        <begin position="35"/>
        <end position="57"/>
    </location>
</feature>
<evidence type="ECO:0000256" key="1">
    <source>
        <dbReference type="SAM" id="MobiDB-lite"/>
    </source>
</evidence>
<proteinExistence type="predicted"/>
<dbReference type="eggNOG" id="ENOG50337Q8">
    <property type="taxonomic scope" value="Bacteria"/>
</dbReference>
<dbReference type="EMBL" id="CCBB010000001">
    <property type="protein sequence ID" value="CDO05532.1"/>
    <property type="molecule type" value="Genomic_DNA"/>
</dbReference>
<gene>
    <name evidence="3" type="ORF">BN977_00306</name>
</gene>
<feature type="compositionally biased region" description="Gly residues" evidence="1">
    <location>
        <begin position="66"/>
        <end position="75"/>
    </location>
</feature>
<keyword evidence="2" id="KW-0472">Membrane</keyword>
<dbReference type="AlphaFoldDB" id="W9ARK2"/>
<name>W9ARK2_MYCCO</name>
<reference evidence="3" key="1">
    <citation type="submission" date="2014-03" db="EMBL/GenBank/DDBJ databases">
        <title>Draft Genome Sequence of Mycobacterium cosmeticum DSM 44829.</title>
        <authorList>
            <person name="Croce O."/>
            <person name="Robert C."/>
            <person name="Raoult D."/>
            <person name="Drancourt M."/>
        </authorList>
    </citation>
    <scope>NUCLEOTIDE SEQUENCE [LARGE SCALE GENOMIC DNA]</scope>
    <source>
        <strain evidence="3">DSM 44829</strain>
    </source>
</reference>
<comment type="caution">
    <text evidence="3">The sequence shown here is derived from an EMBL/GenBank/DDBJ whole genome shotgun (WGS) entry which is preliminary data.</text>
</comment>
<evidence type="ECO:0000313" key="3">
    <source>
        <dbReference type="EMBL" id="CDO05532.1"/>
    </source>
</evidence>
<keyword evidence="2" id="KW-0812">Transmembrane</keyword>
<sequence>MLRGRGTAELIHSMRIANSVTVGAMTQHRPWGKRVTLAAVGVAALIGGLGGGAVYAATDGGGRGGGFGPGFGPGDFGPPPGGGPFAGQIRAGSGHGSVDPATVHGEFVVPDGNGGFQTDIVQVGTVTAVSPTSITARSDDGYTATYVIPPTAAGSAVPFGVNAKVSIRATRTGATQTVTTIGAS</sequence>
<dbReference type="STRING" id="258533.BN977_00306"/>
<accession>W9ARK2</accession>
<protein>
    <submittedName>
        <fullName evidence="3">Uncharacterized protein</fullName>
    </submittedName>
</protein>
<feature type="region of interest" description="Disordered" evidence="1">
    <location>
        <begin position="66"/>
        <end position="97"/>
    </location>
</feature>
<evidence type="ECO:0000313" key="4">
    <source>
        <dbReference type="Proteomes" id="UP000028870"/>
    </source>
</evidence>
<keyword evidence="4" id="KW-1185">Reference proteome</keyword>